<proteinExistence type="predicted"/>
<gene>
    <name evidence="1" type="ORF">g.46672</name>
</gene>
<name>A0A1B6FS06_9HEMI</name>
<sequence length="142" mass="16898">KVRGWRVSCEPSPSDHRIIKFDLEDNTLIEEKPRRNPQRTNWAMYKNTLRLNLDRISPRVANHLELDDSVEAISTVIMDAYSDSCPLKEKKGNRDVPWWNNRLSSLRKEVRKLFNRAKCKGDWQGYREKLTLYNVEIRNAKR</sequence>
<reference evidence="1" key="1">
    <citation type="submission" date="2015-11" db="EMBL/GenBank/DDBJ databases">
        <title>De novo transcriptome assembly of four potential Pierce s Disease insect vectors from Arizona vineyards.</title>
        <authorList>
            <person name="Tassone E.E."/>
        </authorList>
    </citation>
    <scope>NUCLEOTIDE SEQUENCE</scope>
</reference>
<feature type="non-terminal residue" evidence="1">
    <location>
        <position position="142"/>
    </location>
</feature>
<dbReference type="AlphaFoldDB" id="A0A1B6FS06"/>
<evidence type="ECO:0008006" key="2">
    <source>
        <dbReference type="Google" id="ProtNLM"/>
    </source>
</evidence>
<organism evidence="1">
    <name type="scientific">Cuerna arida</name>
    <dbReference type="NCBI Taxonomy" id="1464854"/>
    <lineage>
        <taxon>Eukaryota</taxon>
        <taxon>Metazoa</taxon>
        <taxon>Ecdysozoa</taxon>
        <taxon>Arthropoda</taxon>
        <taxon>Hexapoda</taxon>
        <taxon>Insecta</taxon>
        <taxon>Pterygota</taxon>
        <taxon>Neoptera</taxon>
        <taxon>Paraneoptera</taxon>
        <taxon>Hemiptera</taxon>
        <taxon>Auchenorrhyncha</taxon>
        <taxon>Membracoidea</taxon>
        <taxon>Cicadellidae</taxon>
        <taxon>Cicadellinae</taxon>
        <taxon>Proconiini</taxon>
        <taxon>Cuerna</taxon>
    </lineage>
</organism>
<evidence type="ECO:0000313" key="1">
    <source>
        <dbReference type="EMBL" id="JAS52944.1"/>
    </source>
</evidence>
<accession>A0A1B6FS06</accession>
<dbReference type="EMBL" id="GECZ01016825">
    <property type="protein sequence ID" value="JAS52944.1"/>
    <property type="molecule type" value="Transcribed_RNA"/>
</dbReference>
<protein>
    <recommendedName>
        <fullName evidence="2">Endonuclease/exonuclease/phosphatase domain-containing protein</fullName>
    </recommendedName>
</protein>
<feature type="non-terminal residue" evidence="1">
    <location>
        <position position="1"/>
    </location>
</feature>